<reference evidence="1 2" key="1">
    <citation type="submission" date="2018-06" db="EMBL/GenBank/DDBJ databases">
        <title>Extensive metabolic versatility and redundancy in microbially diverse, dynamic hydrothermal sediments.</title>
        <authorList>
            <person name="Dombrowski N."/>
            <person name="Teske A."/>
            <person name="Baker B.J."/>
        </authorList>
    </citation>
    <scope>NUCLEOTIDE SEQUENCE [LARGE SCALE GENOMIC DNA]</scope>
    <source>
        <strain evidence="1">B66_G16</strain>
    </source>
</reference>
<evidence type="ECO:0000313" key="2">
    <source>
        <dbReference type="Proteomes" id="UP000278475"/>
    </source>
</evidence>
<proteinExistence type="predicted"/>
<protein>
    <submittedName>
        <fullName evidence="1">Uncharacterized protein</fullName>
    </submittedName>
</protein>
<dbReference type="EMBL" id="QMQV01000120">
    <property type="protein sequence ID" value="RLE47548.1"/>
    <property type="molecule type" value="Genomic_DNA"/>
</dbReference>
<comment type="caution">
    <text evidence="1">The sequence shown here is derived from an EMBL/GenBank/DDBJ whole genome shotgun (WGS) entry which is preliminary data.</text>
</comment>
<gene>
    <name evidence="1" type="ORF">DRJ31_08720</name>
</gene>
<dbReference type="Proteomes" id="UP000278475">
    <property type="component" value="Unassembled WGS sequence"/>
</dbReference>
<name>A0A497EKL7_9CREN</name>
<dbReference type="AlphaFoldDB" id="A0A497EKL7"/>
<organism evidence="1 2">
    <name type="scientific">Thermoproteota archaeon</name>
    <dbReference type="NCBI Taxonomy" id="2056631"/>
    <lineage>
        <taxon>Archaea</taxon>
        <taxon>Thermoproteota</taxon>
    </lineage>
</organism>
<accession>A0A497EKL7</accession>
<feature type="non-terminal residue" evidence="1">
    <location>
        <position position="1"/>
    </location>
</feature>
<evidence type="ECO:0000313" key="1">
    <source>
        <dbReference type="EMBL" id="RLE47548.1"/>
    </source>
</evidence>
<sequence>LLSDFLRWQGIDLGEKVEIRVWSKIIRGKLKDIDDFRNILVIETENPKNPIVLIPFKRIHYISLYHNGVEHK</sequence>